<evidence type="ECO:0000313" key="2">
    <source>
        <dbReference type="EMBL" id="KUM50582.1"/>
    </source>
</evidence>
<dbReference type="EMBL" id="LKAM01000001">
    <property type="protein sequence ID" value="KUM50582.1"/>
    <property type="molecule type" value="Genomic_DNA"/>
</dbReference>
<name>A0A101M466_PICGL</name>
<comment type="caution">
    <text evidence="2">The sequence shown here is derived from an EMBL/GenBank/DDBJ whole genome shotgun (WGS) entry which is preliminary data.</text>
</comment>
<keyword evidence="2" id="KW-0496">Mitochondrion</keyword>
<gene>
    <name evidence="2" type="ORF">ABT39_MTgene426</name>
</gene>
<evidence type="ECO:0000256" key="1">
    <source>
        <dbReference type="SAM" id="Phobius"/>
    </source>
</evidence>
<keyword evidence="1" id="KW-0472">Membrane</keyword>
<reference evidence="2" key="1">
    <citation type="journal article" date="2015" name="Genome Biol. Evol.">
        <title>Organellar Genomes of White Spruce (Picea glauca): Assembly and Annotation.</title>
        <authorList>
            <person name="Jackman S.D."/>
            <person name="Warren R.L."/>
            <person name="Gibb E.A."/>
            <person name="Vandervalk B.P."/>
            <person name="Mohamadi H."/>
            <person name="Chu J."/>
            <person name="Raymond A."/>
            <person name="Pleasance S."/>
            <person name="Coope R."/>
            <person name="Wildung M.R."/>
            <person name="Ritland C.E."/>
            <person name="Bousquet J."/>
            <person name="Jones S.J."/>
            <person name="Bohlmann J."/>
            <person name="Birol I."/>
        </authorList>
    </citation>
    <scope>NUCLEOTIDE SEQUENCE [LARGE SCALE GENOMIC DNA]</scope>
    <source>
        <tissue evidence="2">Flushing bud</tissue>
    </source>
</reference>
<geneLocation type="mitochondrion" evidence="2"/>
<sequence>MYGCKKQSLQELEVLVVAYITSAQLEVSCVYTNDQTIAGIFRSSDTNTDIIQGKAHESGINQYTIPIRTEGGKTRPIMLLVLEPLLLSLKQPMSPGPLHLVLLPVIMPVLLPLPLPLYLLF</sequence>
<proteinExistence type="predicted"/>
<dbReference type="AlphaFoldDB" id="A0A101M466"/>
<organism evidence="2">
    <name type="scientific">Picea glauca</name>
    <name type="common">White spruce</name>
    <name type="synonym">Pinus glauca</name>
    <dbReference type="NCBI Taxonomy" id="3330"/>
    <lineage>
        <taxon>Eukaryota</taxon>
        <taxon>Viridiplantae</taxon>
        <taxon>Streptophyta</taxon>
        <taxon>Embryophyta</taxon>
        <taxon>Tracheophyta</taxon>
        <taxon>Spermatophyta</taxon>
        <taxon>Pinopsida</taxon>
        <taxon>Pinidae</taxon>
        <taxon>Conifers I</taxon>
        <taxon>Pinales</taxon>
        <taxon>Pinaceae</taxon>
        <taxon>Picea</taxon>
    </lineage>
</organism>
<keyword evidence="1" id="KW-1133">Transmembrane helix</keyword>
<keyword evidence="1" id="KW-0812">Transmembrane</keyword>
<protein>
    <submittedName>
        <fullName evidence="2">Uncharacterized protein</fullName>
    </submittedName>
</protein>
<accession>A0A101M466</accession>
<feature type="transmembrane region" description="Helical" evidence="1">
    <location>
        <begin position="98"/>
        <end position="119"/>
    </location>
</feature>